<organism evidence="2 3">
    <name type="scientific">Robertmurraya kyonggiensis</name>
    <dbReference type="NCBI Taxonomy" id="1037680"/>
    <lineage>
        <taxon>Bacteria</taxon>
        <taxon>Bacillati</taxon>
        <taxon>Bacillota</taxon>
        <taxon>Bacilli</taxon>
        <taxon>Bacillales</taxon>
        <taxon>Bacillaceae</taxon>
        <taxon>Robertmurraya</taxon>
    </lineage>
</organism>
<dbReference type="InterPro" id="IPR002508">
    <property type="entry name" value="MurNAc-LAA_cat"/>
</dbReference>
<evidence type="ECO:0000259" key="1">
    <source>
        <dbReference type="Pfam" id="PF01520"/>
    </source>
</evidence>
<dbReference type="Pfam" id="PF01520">
    <property type="entry name" value="Amidase_3"/>
    <property type="match status" value="1"/>
</dbReference>
<dbReference type="EMBL" id="SWBM01000002">
    <property type="protein sequence ID" value="TKC16972.1"/>
    <property type="molecule type" value="Genomic_DNA"/>
</dbReference>
<sequence length="40" mass="4442">MEMVKLFIDPGHGGTYSGAVGNDLREKDSTLMIAYEFGKY</sequence>
<dbReference type="Gene3D" id="3.40.630.40">
    <property type="entry name" value="Zn-dependent exopeptidases"/>
    <property type="match status" value="1"/>
</dbReference>
<keyword evidence="3" id="KW-1185">Reference proteome</keyword>
<gene>
    <name evidence="2" type="ORF">FA727_12985</name>
</gene>
<dbReference type="AlphaFoldDB" id="A0A4U1D3Q0"/>
<feature type="domain" description="MurNAc-LAA" evidence="1">
    <location>
        <begin position="7"/>
        <end position="39"/>
    </location>
</feature>
<evidence type="ECO:0000313" key="3">
    <source>
        <dbReference type="Proteomes" id="UP000307756"/>
    </source>
</evidence>
<reference evidence="2 3" key="1">
    <citation type="journal article" date="2011" name="J. Microbiol.">
        <title>Bacillus kyonggiensis sp. nov., isolated from soil of a lettuce field.</title>
        <authorList>
            <person name="Dong K."/>
            <person name="Lee S."/>
        </authorList>
    </citation>
    <scope>NUCLEOTIDE SEQUENCE [LARGE SCALE GENOMIC DNA]</scope>
    <source>
        <strain evidence="2 3">NB22</strain>
    </source>
</reference>
<comment type="caution">
    <text evidence="2">The sequence shown here is derived from an EMBL/GenBank/DDBJ whole genome shotgun (WGS) entry which is preliminary data.</text>
</comment>
<dbReference type="GO" id="GO:0009253">
    <property type="term" value="P:peptidoglycan catabolic process"/>
    <property type="evidence" value="ECO:0007669"/>
    <property type="project" value="InterPro"/>
</dbReference>
<accession>A0A4U1D3Q0</accession>
<name>A0A4U1D3Q0_9BACI</name>
<dbReference type="GO" id="GO:0008745">
    <property type="term" value="F:N-acetylmuramoyl-L-alanine amidase activity"/>
    <property type="evidence" value="ECO:0007669"/>
    <property type="project" value="InterPro"/>
</dbReference>
<protein>
    <recommendedName>
        <fullName evidence="1">MurNAc-LAA domain-containing protein</fullName>
    </recommendedName>
</protein>
<evidence type="ECO:0000313" key="2">
    <source>
        <dbReference type="EMBL" id="TKC16972.1"/>
    </source>
</evidence>
<proteinExistence type="predicted"/>
<dbReference type="Proteomes" id="UP000307756">
    <property type="component" value="Unassembled WGS sequence"/>
</dbReference>
<dbReference type="SUPFAM" id="SSF53187">
    <property type="entry name" value="Zn-dependent exopeptidases"/>
    <property type="match status" value="1"/>
</dbReference>